<evidence type="ECO:0000313" key="1">
    <source>
        <dbReference type="EMBL" id="ERG93011.1"/>
    </source>
</evidence>
<evidence type="ECO:0000313" key="2">
    <source>
        <dbReference type="Proteomes" id="UP000030649"/>
    </source>
</evidence>
<name>U1PLA6_9EURY</name>
<dbReference type="HOGENOM" id="CLU_3003099_0_0_2"/>
<dbReference type="Proteomes" id="UP000030649">
    <property type="component" value="Unassembled WGS sequence"/>
</dbReference>
<sequence>MSHLSRAERQCLVVYGRRRVGKTTLVTSALDELEDTSVYYLCDERGATHNARRFAA</sequence>
<dbReference type="STRING" id="1238424.J07HQW1_03064"/>
<dbReference type="SUPFAM" id="SSF52540">
    <property type="entry name" value="P-loop containing nucleoside triphosphate hydrolases"/>
    <property type="match status" value="1"/>
</dbReference>
<dbReference type="InterPro" id="IPR027417">
    <property type="entry name" value="P-loop_NTPase"/>
</dbReference>
<reference evidence="1 2" key="1">
    <citation type="journal article" date="2013" name="PLoS ONE">
        <title>Assembly-driven community genomics of a hypersaline microbial ecosystem.</title>
        <authorList>
            <person name="Podell S."/>
            <person name="Ugalde J.A."/>
            <person name="Narasingarao P."/>
            <person name="Banfield J.F."/>
            <person name="Heidelberg K.B."/>
            <person name="Allen E.E."/>
        </authorList>
    </citation>
    <scope>NUCLEOTIDE SEQUENCE [LARGE SCALE GENOMIC DNA]</scope>
    <source>
        <strain evidence="2">J07HQW1</strain>
    </source>
</reference>
<organism evidence="1 2">
    <name type="scientific">Haloquadratum walsbyi J07HQW1</name>
    <dbReference type="NCBI Taxonomy" id="1238424"/>
    <lineage>
        <taxon>Archaea</taxon>
        <taxon>Methanobacteriati</taxon>
        <taxon>Methanobacteriota</taxon>
        <taxon>Stenosarchaea group</taxon>
        <taxon>Halobacteria</taxon>
        <taxon>Halobacteriales</taxon>
        <taxon>Haloferacaceae</taxon>
        <taxon>Haloquadratum</taxon>
    </lineage>
</organism>
<protein>
    <submittedName>
        <fullName evidence="1">Archaeal ATPase</fullName>
    </submittedName>
</protein>
<dbReference type="Gene3D" id="3.40.50.300">
    <property type="entry name" value="P-loop containing nucleotide triphosphate hydrolases"/>
    <property type="match status" value="1"/>
</dbReference>
<accession>U1PLA6</accession>
<gene>
    <name evidence="1" type="ORF">J07HQW1_03064</name>
</gene>
<proteinExistence type="predicted"/>
<dbReference type="AlphaFoldDB" id="U1PLA6"/>
<dbReference type="EMBL" id="KE356560">
    <property type="protein sequence ID" value="ERG93011.1"/>
    <property type="molecule type" value="Genomic_DNA"/>
</dbReference>